<organism evidence="1">
    <name type="scientific">hydrothermal vent metagenome</name>
    <dbReference type="NCBI Taxonomy" id="652676"/>
    <lineage>
        <taxon>unclassified sequences</taxon>
        <taxon>metagenomes</taxon>
        <taxon>ecological metagenomes</taxon>
    </lineage>
</organism>
<reference evidence="1" key="1">
    <citation type="submission" date="2015-10" db="EMBL/GenBank/DDBJ databases">
        <authorList>
            <person name="Gilbert D.G."/>
        </authorList>
    </citation>
    <scope>NUCLEOTIDE SEQUENCE</scope>
</reference>
<gene>
    <name evidence="1" type="ORF">MGWOODY_Smn1301</name>
</gene>
<evidence type="ECO:0000313" key="1">
    <source>
        <dbReference type="EMBL" id="CUS43646.1"/>
    </source>
</evidence>
<dbReference type="AlphaFoldDB" id="A0A161K546"/>
<sequence>MSRHDLQPKADQPHVVRATVGWDRPLQTFFAQVFFRTEDEPDEGEALIWLGTEPGEMLTPEAVIAVVAPHVEMPPDLAERLNAEMRQTTGMKDGRHQAAAKRSLFGSIH</sequence>
<dbReference type="EMBL" id="CZQE01000069">
    <property type="protein sequence ID" value="CUS43646.1"/>
    <property type="molecule type" value="Genomic_DNA"/>
</dbReference>
<protein>
    <submittedName>
        <fullName evidence="1">Uncharacterized protein</fullName>
    </submittedName>
</protein>
<proteinExistence type="predicted"/>
<accession>A0A161K546</accession>
<name>A0A161K546_9ZZZZ</name>